<organism evidence="1 2">
    <name type="scientific">Candidatus Taylorbacteria bacterium RIFCSPHIGHO2_01_FULL_51_15</name>
    <dbReference type="NCBI Taxonomy" id="1802304"/>
    <lineage>
        <taxon>Bacteria</taxon>
        <taxon>Candidatus Tayloriibacteriota</taxon>
    </lineage>
</organism>
<accession>A0A1G2MBZ6</accession>
<dbReference type="AlphaFoldDB" id="A0A1G2MBZ6"/>
<dbReference type="EMBL" id="MHRI01000009">
    <property type="protein sequence ID" value="OHA21417.1"/>
    <property type="molecule type" value="Genomic_DNA"/>
</dbReference>
<comment type="caution">
    <text evidence="1">The sequence shown here is derived from an EMBL/GenBank/DDBJ whole genome shotgun (WGS) entry which is preliminary data.</text>
</comment>
<reference evidence="1 2" key="1">
    <citation type="journal article" date="2016" name="Nat. Commun.">
        <title>Thousands of microbial genomes shed light on interconnected biogeochemical processes in an aquifer system.</title>
        <authorList>
            <person name="Anantharaman K."/>
            <person name="Brown C.T."/>
            <person name="Hug L.A."/>
            <person name="Sharon I."/>
            <person name="Castelle C.J."/>
            <person name="Probst A.J."/>
            <person name="Thomas B.C."/>
            <person name="Singh A."/>
            <person name="Wilkins M.J."/>
            <person name="Karaoz U."/>
            <person name="Brodie E.L."/>
            <person name="Williams K.H."/>
            <person name="Hubbard S.S."/>
            <person name="Banfield J.F."/>
        </authorList>
    </citation>
    <scope>NUCLEOTIDE SEQUENCE [LARGE SCALE GENOMIC DNA]</scope>
</reference>
<sequence>MRIIEKPITRAEAKEIAKKFYVDMVKGVVDVKRQIIALGGEWHMDANTRLIAHGSKQPNIWGFNFYPDSNHIAFTSLINIRPAQNNRRIEVENEALRKQMEEIIRKLII</sequence>
<name>A0A1G2MBZ6_9BACT</name>
<evidence type="ECO:0000313" key="1">
    <source>
        <dbReference type="EMBL" id="OHA21417.1"/>
    </source>
</evidence>
<dbReference type="InterPro" id="IPR043731">
    <property type="entry name" value="DUF5674"/>
</dbReference>
<protein>
    <submittedName>
        <fullName evidence="1">Uncharacterized protein</fullName>
    </submittedName>
</protein>
<dbReference type="Proteomes" id="UP000178121">
    <property type="component" value="Unassembled WGS sequence"/>
</dbReference>
<dbReference type="Pfam" id="PF18924">
    <property type="entry name" value="DUF5674"/>
    <property type="match status" value="1"/>
</dbReference>
<gene>
    <name evidence="1" type="ORF">A2849_00265</name>
</gene>
<proteinExistence type="predicted"/>
<evidence type="ECO:0000313" key="2">
    <source>
        <dbReference type="Proteomes" id="UP000178121"/>
    </source>
</evidence>